<feature type="domain" description="DUF7079" evidence="1">
    <location>
        <begin position="7"/>
        <end position="99"/>
    </location>
</feature>
<organism evidence="2 3">
    <name type="scientific">Pseudomonas parafulva</name>
    <dbReference type="NCBI Taxonomy" id="157782"/>
    <lineage>
        <taxon>Bacteria</taxon>
        <taxon>Pseudomonadati</taxon>
        <taxon>Pseudomonadota</taxon>
        <taxon>Gammaproteobacteria</taxon>
        <taxon>Pseudomonadales</taxon>
        <taxon>Pseudomonadaceae</taxon>
        <taxon>Pseudomonas</taxon>
    </lineage>
</organism>
<dbReference type="Pfam" id="PF23296">
    <property type="entry name" value="DUF7079"/>
    <property type="match status" value="1"/>
</dbReference>
<sequence>MSTVDADRLRVWQALSEFFLDTDVDLSFDGVVQRLAQSGYTPDQVQSILWNEVYPVLHSNLQSMAGEWAGWSDAFLEAHLVVRPYSPGMPARGRIGAEISRCWDEVLTRWARLKTS</sequence>
<gene>
    <name evidence="2" type="ORF">DZC75_11065</name>
</gene>
<accession>A0AAI8KBL2</accession>
<dbReference type="RefSeq" id="WP_039577809.1">
    <property type="nucleotide sequence ID" value="NZ_CP009747.1"/>
</dbReference>
<keyword evidence="3" id="KW-1185">Reference proteome</keyword>
<evidence type="ECO:0000313" key="2">
    <source>
        <dbReference type="EMBL" id="AXO88509.1"/>
    </source>
</evidence>
<evidence type="ECO:0000259" key="1">
    <source>
        <dbReference type="Pfam" id="PF23296"/>
    </source>
</evidence>
<name>A0AAI8KBL2_9PSED</name>
<protein>
    <recommendedName>
        <fullName evidence="1">DUF7079 domain-containing protein</fullName>
    </recommendedName>
</protein>
<evidence type="ECO:0000313" key="3">
    <source>
        <dbReference type="Proteomes" id="UP000258127"/>
    </source>
</evidence>
<dbReference type="InterPro" id="IPR055507">
    <property type="entry name" value="DUF7079"/>
</dbReference>
<dbReference type="EMBL" id="CP031641">
    <property type="protein sequence ID" value="AXO88509.1"/>
    <property type="molecule type" value="Genomic_DNA"/>
</dbReference>
<reference evidence="2 3" key="1">
    <citation type="submission" date="2018-08" db="EMBL/GenBank/DDBJ databases">
        <authorList>
            <person name="Lee Y."/>
            <person name="Kakembo D."/>
        </authorList>
    </citation>
    <scope>NUCLEOTIDE SEQUENCE [LARGE SCALE GENOMIC DNA]</scope>
    <source>
        <strain evidence="2 3">JBCS1880</strain>
    </source>
</reference>
<dbReference type="Proteomes" id="UP000258127">
    <property type="component" value="Chromosome"/>
</dbReference>
<dbReference type="AlphaFoldDB" id="A0AAI8KBL2"/>
<dbReference type="KEGG" id="ppv:NJ69_07850"/>
<proteinExistence type="predicted"/>